<organism evidence="1">
    <name type="scientific">uncultured Thermomicrobiales bacterium</name>
    <dbReference type="NCBI Taxonomy" id="1645740"/>
    <lineage>
        <taxon>Bacteria</taxon>
        <taxon>Pseudomonadati</taxon>
        <taxon>Thermomicrobiota</taxon>
        <taxon>Thermomicrobia</taxon>
        <taxon>Thermomicrobiales</taxon>
        <taxon>environmental samples</taxon>
    </lineage>
</organism>
<name>A0A6J4VBF9_9BACT</name>
<accession>A0A6J4VBF9</accession>
<evidence type="ECO:0000313" key="1">
    <source>
        <dbReference type="EMBL" id="CAA9571553.1"/>
    </source>
</evidence>
<dbReference type="EMBL" id="CADCWK010000302">
    <property type="protein sequence ID" value="CAA9571553.1"/>
    <property type="molecule type" value="Genomic_DNA"/>
</dbReference>
<dbReference type="AlphaFoldDB" id="A0A6J4VBF9"/>
<gene>
    <name evidence="1" type="ORF">AVDCRST_MAG33-2582</name>
</gene>
<proteinExistence type="predicted"/>
<reference evidence="1" key="1">
    <citation type="submission" date="2020-02" db="EMBL/GenBank/DDBJ databases">
        <authorList>
            <person name="Meier V. D."/>
        </authorList>
    </citation>
    <scope>NUCLEOTIDE SEQUENCE</scope>
    <source>
        <strain evidence="1">AVDCRST_MAG33</strain>
    </source>
</reference>
<protein>
    <submittedName>
        <fullName evidence="1">Uncharacterized protein</fullName>
    </submittedName>
</protein>
<sequence>MARTASGGRSTGDACPACALRIPDQPESFAMRPLSRD</sequence>